<protein>
    <recommendedName>
        <fullName evidence="2">Putative WW-binding domain-containing protein</fullName>
    </recommendedName>
</protein>
<proteinExistence type="predicted"/>
<feature type="domain" description="Putative WW-binding" evidence="2">
    <location>
        <begin position="152"/>
        <end position="190"/>
    </location>
</feature>
<sequence length="199" mass="21798">MTKRSAEDALFCDASLKRCVRSLCKIDAQLPGMAVAFGGNVNPPSLPGFAATCRKRAFCFDEQELPGVARPWKKSTTGCDNQDVGARVSGKYNIISLKHTASFLQENKPLGGSELNSPCRFSKKRMRNDSVGSQNVLKQLDKGTPADDDLSTFNSFQYWRVPLPEVDLSLLQTNGDAEELSQHPVKDSSMSSETDAMET</sequence>
<feature type="region of interest" description="Disordered" evidence="1">
    <location>
        <begin position="173"/>
        <end position="199"/>
    </location>
</feature>
<reference evidence="3" key="1">
    <citation type="journal article" date="2023" name="Science">
        <title>Genome structures resolve the early diversification of teleost fishes.</title>
        <authorList>
            <person name="Parey E."/>
            <person name="Louis A."/>
            <person name="Montfort J."/>
            <person name="Bouchez O."/>
            <person name="Roques C."/>
            <person name="Iampietro C."/>
            <person name="Lluch J."/>
            <person name="Castinel A."/>
            <person name="Donnadieu C."/>
            <person name="Desvignes T."/>
            <person name="Floi Bucao C."/>
            <person name="Jouanno E."/>
            <person name="Wen M."/>
            <person name="Mejri S."/>
            <person name="Dirks R."/>
            <person name="Jansen H."/>
            <person name="Henkel C."/>
            <person name="Chen W.J."/>
            <person name="Zahm M."/>
            <person name="Cabau C."/>
            <person name="Klopp C."/>
            <person name="Thompson A.W."/>
            <person name="Robinson-Rechavi M."/>
            <person name="Braasch I."/>
            <person name="Lecointre G."/>
            <person name="Bobe J."/>
            <person name="Postlethwait J.H."/>
            <person name="Berthelot C."/>
            <person name="Roest Crollius H."/>
            <person name="Guiguen Y."/>
        </authorList>
    </citation>
    <scope>NUCLEOTIDE SEQUENCE</scope>
    <source>
        <strain evidence="3">Concon-B</strain>
    </source>
</reference>
<dbReference type="EMBL" id="JAFJMO010000011">
    <property type="protein sequence ID" value="KAJ8262923.1"/>
    <property type="molecule type" value="Genomic_DNA"/>
</dbReference>
<accession>A0A9Q1D8S3</accession>
<dbReference type="AlphaFoldDB" id="A0A9Q1D8S3"/>
<evidence type="ECO:0000313" key="4">
    <source>
        <dbReference type="Proteomes" id="UP001152803"/>
    </source>
</evidence>
<name>A0A9Q1D8S3_CONCO</name>
<organism evidence="3 4">
    <name type="scientific">Conger conger</name>
    <name type="common">Conger eel</name>
    <name type="synonym">Muraena conger</name>
    <dbReference type="NCBI Taxonomy" id="82655"/>
    <lineage>
        <taxon>Eukaryota</taxon>
        <taxon>Metazoa</taxon>
        <taxon>Chordata</taxon>
        <taxon>Craniata</taxon>
        <taxon>Vertebrata</taxon>
        <taxon>Euteleostomi</taxon>
        <taxon>Actinopterygii</taxon>
        <taxon>Neopterygii</taxon>
        <taxon>Teleostei</taxon>
        <taxon>Anguilliformes</taxon>
        <taxon>Congridae</taxon>
        <taxon>Conger</taxon>
    </lineage>
</organism>
<dbReference type="Pfam" id="PF15017">
    <property type="entry name" value="WRNPLPNID"/>
    <property type="match status" value="1"/>
</dbReference>
<dbReference type="InterPro" id="IPR033461">
    <property type="entry name" value="WRNPLPNID"/>
</dbReference>
<evidence type="ECO:0000313" key="3">
    <source>
        <dbReference type="EMBL" id="KAJ8262923.1"/>
    </source>
</evidence>
<evidence type="ECO:0000256" key="1">
    <source>
        <dbReference type="SAM" id="MobiDB-lite"/>
    </source>
</evidence>
<keyword evidence="4" id="KW-1185">Reference proteome</keyword>
<gene>
    <name evidence="3" type="ORF">COCON_G00153800</name>
</gene>
<dbReference type="OrthoDB" id="8960251at2759"/>
<evidence type="ECO:0000259" key="2">
    <source>
        <dbReference type="Pfam" id="PF15017"/>
    </source>
</evidence>
<feature type="compositionally biased region" description="Polar residues" evidence="1">
    <location>
        <begin position="188"/>
        <end position="199"/>
    </location>
</feature>
<dbReference type="Proteomes" id="UP001152803">
    <property type="component" value="Unassembled WGS sequence"/>
</dbReference>
<comment type="caution">
    <text evidence="3">The sequence shown here is derived from an EMBL/GenBank/DDBJ whole genome shotgun (WGS) entry which is preliminary data.</text>
</comment>